<reference evidence="2" key="1">
    <citation type="submission" date="2016-04" db="EMBL/GenBank/DDBJ databases">
        <title>Exploring the genomic information of specific uncultured soil bacteria through a new metagenomic library-based strategy.</title>
        <authorList>
            <person name="Liu Y."/>
            <person name="Zhang R."/>
        </authorList>
    </citation>
    <scope>NUCLEOTIDE SEQUENCE</scope>
</reference>
<dbReference type="InterPro" id="IPR011008">
    <property type="entry name" value="Dimeric_a/b-barrel"/>
</dbReference>
<evidence type="ECO:0000313" key="2">
    <source>
        <dbReference type="EMBL" id="ALG05301.2"/>
    </source>
</evidence>
<dbReference type="Pfam" id="PF03992">
    <property type="entry name" value="ABM"/>
    <property type="match status" value="1"/>
</dbReference>
<gene>
    <name evidence="2" type="ORF">5G12_042</name>
</gene>
<dbReference type="EMBL" id="KT342857">
    <property type="protein sequence ID" value="ALG05301.2"/>
    <property type="molecule type" value="Genomic_DNA"/>
</dbReference>
<proteinExistence type="predicted"/>
<dbReference type="AlphaFoldDB" id="A0A0N9HTI4"/>
<dbReference type="Gene3D" id="3.30.70.100">
    <property type="match status" value="1"/>
</dbReference>
<sequence length="100" mass="12226">MIALVFRYEVREREAFEQAYGPEGDWAQFFRQGRGYVGTELLHDVEEPDRYLVVDRWESIEAYNTFLAEHQDEYMRRSDESRFHYLQELRFGTFENVWSD</sequence>
<dbReference type="InterPro" id="IPR007138">
    <property type="entry name" value="ABM_dom"/>
</dbReference>
<protein>
    <recommendedName>
        <fullName evidence="1">ABM domain-containing protein</fullName>
    </recommendedName>
</protein>
<feature type="domain" description="ABM" evidence="1">
    <location>
        <begin position="28"/>
        <end position="68"/>
    </location>
</feature>
<evidence type="ECO:0000259" key="1">
    <source>
        <dbReference type="Pfam" id="PF03992"/>
    </source>
</evidence>
<accession>A0A0N9HTI4</accession>
<organism evidence="2">
    <name type="scientific">uncultured bacterium 5G12</name>
    <dbReference type="NCBI Taxonomy" id="1701325"/>
    <lineage>
        <taxon>Bacteria</taxon>
        <taxon>environmental samples</taxon>
    </lineage>
</organism>
<dbReference type="SUPFAM" id="SSF54909">
    <property type="entry name" value="Dimeric alpha+beta barrel"/>
    <property type="match status" value="1"/>
</dbReference>
<name>A0A0N9HTI4_9BACT</name>